<evidence type="ECO:0000256" key="1">
    <source>
        <dbReference type="SAM" id="MobiDB-lite"/>
    </source>
</evidence>
<feature type="transmembrane region" description="Helical" evidence="2">
    <location>
        <begin position="241"/>
        <end position="268"/>
    </location>
</feature>
<proteinExistence type="predicted"/>
<feature type="transmembrane region" description="Helical" evidence="2">
    <location>
        <begin position="51"/>
        <end position="74"/>
    </location>
</feature>
<sequence length="405" mass="45173">MAGRDESDVVHHSGNAAVLKFALGLCLCYTLCVLVLRGFIRWRIYGVDDAIVLVSTILALAFFGCGYTSAALGLGRPDAELDLQQSSIEELNQETLAGNLTWIISLCISKVVIVAMLLRTTQTRSHRRVQHGVGLLIAAQCVVSVALLTSRCSHPSKLFWDFRSGNKDCPHKETRWLVLTILDILTEALLLLLPLQLVWRLKMDRRNRVYVIAAFWLRLPTLIFSIVRFKATNELRTTRDVSLTAAIVVVWQAVQLSYSLAAATIAALKRFTESMNTGFGHGELIRVHGTSERYQMSDQSGSRKRSKSSKSSSNRPNYRDVTVDSMENETELPPPRKGSVAAARPKTMQLRPEKLRNTATVSSPAKDVIMELPNSEASQDNTIRQEVQYSVQYSDAPCVELKRPQ</sequence>
<accession>A0A6A7BFF5</accession>
<feature type="transmembrane region" description="Helical" evidence="2">
    <location>
        <begin position="209"/>
        <end position="229"/>
    </location>
</feature>
<feature type="transmembrane region" description="Helical" evidence="2">
    <location>
        <begin position="176"/>
        <end position="197"/>
    </location>
</feature>
<name>A0A6A7BFF5_9PLEO</name>
<feature type="domain" description="Rhodopsin" evidence="3">
    <location>
        <begin position="43"/>
        <end position="271"/>
    </location>
</feature>
<keyword evidence="2" id="KW-0472">Membrane</keyword>
<gene>
    <name evidence="4" type="ORF">T440DRAFT_269565</name>
</gene>
<dbReference type="EMBL" id="MU006293">
    <property type="protein sequence ID" value="KAF2854151.1"/>
    <property type="molecule type" value="Genomic_DNA"/>
</dbReference>
<feature type="region of interest" description="Disordered" evidence="1">
    <location>
        <begin position="290"/>
        <end position="367"/>
    </location>
</feature>
<protein>
    <recommendedName>
        <fullName evidence="3">Rhodopsin domain-containing protein</fullName>
    </recommendedName>
</protein>
<dbReference type="InterPro" id="IPR049326">
    <property type="entry name" value="Rhodopsin_dom_fungi"/>
</dbReference>
<dbReference type="PANTHER" id="PTHR39614:SF2">
    <property type="entry name" value="INTEGRAL MEMBRANE PROTEIN"/>
    <property type="match status" value="1"/>
</dbReference>
<feature type="transmembrane region" description="Helical" evidence="2">
    <location>
        <begin position="17"/>
        <end position="39"/>
    </location>
</feature>
<feature type="transmembrane region" description="Helical" evidence="2">
    <location>
        <begin position="100"/>
        <end position="120"/>
    </location>
</feature>
<organism evidence="4 5">
    <name type="scientific">Plenodomus tracheiphilus IPT5</name>
    <dbReference type="NCBI Taxonomy" id="1408161"/>
    <lineage>
        <taxon>Eukaryota</taxon>
        <taxon>Fungi</taxon>
        <taxon>Dikarya</taxon>
        <taxon>Ascomycota</taxon>
        <taxon>Pezizomycotina</taxon>
        <taxon>Dothideomycetes</taxon>
        <taxon>Pleosporomycetidae</taxon>
        <taxon>Pleosporales</taxon>
        <taxon>Pleosporineae</taxon>
        <taxon>Leptosphaeriaceae</taxon>
        <taxon>Plenodomus</taxon>
    </lineage>
</organism>
<dbReference type="PANTHER" id="PTHR39614">
    <property type="entry name" value="INTEGRAL MEMBRANE PROTEIN"/>
    <property type="match status" value="1"/>
</dbReference>
<keyword evidence="5" id="KW-1185">Reference proteome</keyword>
<dbReference type="OrthoDB" id="3918601at2759"/>
<dbReference type="Pfam" id="PF20684">
    <property type="entry name" value="Fung_rhodopsin"/>
    <property type="match status" value="1"/>
</dbReference>
<keyword evidence="2" id="KW-0812">Transmembrane</keyword>
<feature type="transmembrane region" description="Helical" evidence="2">
    <location>
        <begin position="132"/>
        <end position="150"/>
    </location>
</feature>
<reference evidence="4" key="1">
    <citation type="submission" date="2020-01" db="EMBL/GenBank/DDBJ databases">
        <authorList>
            <consortium name="DOE Joint Genome Institute"/>
            <person name="Haridas S."/>
            <person name="Albert R."/>
            <person name="Binder M."/>
            <person name="Bloem J."/>
            <person name="Labutti K."/>
            <person name="Salamov A."/>
            <person name="Andreopoulos B."/>
            <person name="Baker S.E."/>
            <person name="Barry K."/>
            <person name="Bills G."/>
            <person name="Bluhm B.H."/>
            <person name="Cannon C."/>
            <person name="Castanera R."/>
            <person name="Culley D.E."/>
            <person name="Daum C."/>
            <person name="Ezra D."/>
            <person name="Gonzalez J.B."/>
            <person name="Henrissat B."/>
            <person name="Kuo A."/>
            <person name="Liang C."/>
            <person name="Lipzen A."/>
            <person name="Lutzoni F."/>
            <person name="Magnuson J."/>
            <person name="Mondo S."/>
            <person name="Nolan M."/>
            <person name="Ohm R."/>
            <person name="Pangilinan J."/>
            <person name="Park H.-J."/>
            <person name="Ramirez L."/>
            <person name="Alfaro M."/>
            <person name="Sun H."/>
            <person name="Tritt A."/>
            <person name="Yoshinaga Y."/>
            <person name="Zwiers L.-H."/>
            <person name="Turgeon B.G."/>
            <person name="Goodwin S.B."/>
            <person name="Spatafora J.W."/>
            <person name="Crous P.W."/>
            <person name="Grigoriev I.V."/>
        </authorList>
    </citation>
    <scope>NUCLEOTIDE SEQUENCE</scope>
    <source>
        <strain evidence="4">IPT5</strain>
    </source>
</reference>
<dbReference type="AlphaFoldDB" id="A0A6A7BFF5"/>
<evidence type="ECO:0000256" key="2">
    <source>
        <dbReference type="SAM" id="Phobius"/>
    </source>
</evidence>
<evidence type="ECO:0000313" key="4">
    <source>
        <dbReference type="EMBL" id="KAF2854151.1"/>
    </source>
</evidence>
<keyword evidence="2" id="KW-1133">Transmembrane helix</keyword>
<evidence type="ECO:0000313" key="5">
    <source>
        <dbReference type="Proteomes" id="UP000799423"/>
    </source>
</evidence>
<evidence type="ECO:0000259" key="3">
    <source>
        <dbReference type="Pfam" id="PF20684"/>
    </source>
</evidence>
<dbReference type="Proteomes" id="UP000799423">
    <property type="component" value="Unassembled WGS sequence"/>
</dbReference>